<dbReference type="InterPro" id="IPR036388">
    <property type="entry name" value="WH-like_DNA-bd_sf"/>
</dbReference>
<evidence type="ECO:0000313" key="2">
    <source>
        <dbReference type="EMBL" id="PFG43756.1"/>
    </source>
</evidence>
<proteinExistence type="predicted"/>
<organism evidence="2 3">
    <name type="scientific">Isoptericola jiangsuensis</name>
    <dbReference type="NCBI Taxonomy" id="548579"/>
    <lineage>
        <taxon>Bacteria</taxon>
        <taxon>Bacillati</taxon>
        <taxon>Actinomycetota</taxon>
        <taxon>Actinomycetes</taxon>
        <taxon>Micrococcales</taxon>
        <taxon>Promicromonosporaceae</taxon>
        <taxon>Isoptericola</taxon>
    </lineage>
</organism>
<dbReference type="EMBL" id="PDJJ01000001">
    <property type="protein sequence ID" value="PFG43756.1"/>
    <property type="molecule type" value="Genomic_DNA"/>
</dbReference>
<dbReference type="Proteomes" id="UP000224130">
    <property type="component" value="Unassembled WGS sequence"/>
</dbReference>
<comment type="caution">
    <text evidence="2">The sequence shown here is derived from an EMBL/GenBank/DDBJ whole genome shotgun (WGS) entry which is preliminary data.</text>
</comment>
<accession>A0A2A9EYW4</accession>
<keyword evidence="3" id="KW-1185">Reference proteome</keyword>
<evidence type="ECO:0008006" key="4">
    <source>
        <dbReference type="Google" id="ProtNLM"/>
    </source>
</evidence>
<reference evidence="2 3" key="1">
    <citation type="submission" date="2017-10" db="EMBL/GenBank/DDBJ databases">
        <title>Sequencing the genomes of 1000 actinobacteria strains.</title>
        <authorList>
            <person name="Klenk H.-P."/>
        </authorList>
    </citation>
    <scope>NUCLEOTIDE SEQUENCE [LARGE SCALE GENOMIC DNA]</scope>
    <source>
        <strain evidence="2 3">DSM 21863</strain>
    </source>
</reference>
<dbReference type="AlphaFoldDB" id="A0A2A9EYW4"/>
<name>A0A2A9EYW4_9MICO</name>
<dbReference type="Gene3D" id="1.10.10.10">
    <property type="entry name" value="Winged helix-like DNA-binding domain superfamily/Winged helix DNA-binding domain"/>
    <property type="match status" value="1"/>
</dbReference>
<evidence type="ECO:0000313" key="3">
    <source>
        <dbReference type="Proteomes" id="UP000224130"/>
    </source>
</evidence>
<evidence type="ECO:0000256" key="1">
    <source>
        <dbReference type="SAM" id="MobiDB-lite"/>
    </source>
</evidence>
<feature type="region of interest" description="Disordered" evidence="1">
    <location>
        <begin position="52"/>
        <end position="71"/>
    </location>
</feature>
<gene>
    <name evidence="2" type="ORF">ATJ88_2463</name>
</gene>
<protein>
    <recommendedName>
        <fullName evidence="4">Homeodomain-like domain-containing protein</fullName>
    </recommendedName>
</protein>
<sequence>MDSTELREQVCTMLAAGLKQRQIALHLGIGQATVSDHKRALVAAGRLPVGRSSTAPVPPDCRGVDPASGPPQHVRTRAEILVEHAELKASTLSMAARTFVEHIVGADEWVTDLCFREQVRSVAGEAVGQALDDLKRIAVDVGVPEPEVLSVSAVARGMR</sequence>